<feature type="transmembrane region" description="Helical" evidence="1">
    <location>
        <begin position="233"/>
        <end position="251"/>
    </location>
</feature>
<keyword evidence="1" id="KW-1133">Transmembrane helix</keyword>
<keyword evidence="1" id="KW-0812">Transmembrane</keyword>
<protein>
    <submittedName>
        <fullName evidence="2">Uncharacterized protein</fullName>
    </submittedName>
</protein>
<feature type="transmembrane region" description="Helical" evidence="1">
    <location>
        <begin position="328"/>
        <end position="345"/>
    </location>
</feature>
<evidence type="ECO:0000256" key="1">
    <source>
        <dbReference type="SAM" id="Phobius"/>
    </source>
</evidence>
<dbReference type="RefSeq" id="WP_154504461.1">
    <property type="nucleotide sequence ID" value="NZ_VUMN01000014.1"/>
</dbReference>
<feature type="transmembrane region" description="Helical" evidence="1">
    <location>
        <begin position="271"/>
        <end position="293"/>
    </location>
</feature>
<sequence length="488" mass="54643">MNKSYFRFLVRYHRVPLVFFFIFYMTIALSSFMTGPSLYAPDHGMNSILSSTFTACMVMSVLLTFGIPIYLFTWMHTKKSCDVYGALPYTRKEMLVTSMTAAFLVCFGFFFLGTIIPAIIGLAHGELYLSGYLIALAEMALGSAVLLLFNTGLYLVANNALDGVVMLGAYHFLPVMIMLTAGNVFSSLVAGLSTPDLEKISWLSPVYTTGSLVGSAISDALPVNLNVLGQDSLLPRTLILIGFLLVSILLLKANYLDRRLERAEQLSDNTLAYPLVIRIYTALCLLILAAGTFRGDVEFMMFILIFAAFLVSQFVYRRTIRPNWKMIIQFLILTASAFAIAGIGWRTKGFFMAERPIDYSNAQSISYYTWNDDDEGSVTLEIDLKVDDSDTKAAEMLDKLRQKSIDEFYGGREEQEDDLENQFSSYGTLSIETDEGSWTYDINAADALSIDDLCTLAKYGTLSIDQYSYSSGMEKELTLDEYRELIRK</sequence>
<gene>
    <name evidence="2" type="ORF">FYJ51_06875</name>
</gene>
<keyword evidence="3" id="KW-1185">Reference proteome</keyword>
<accession>A0A7X2TGL2</accession>
<dbReference type="EMBL" id="VUMN01000014">
    <property type="protein sequence ID" value="MSS58626.1"/>
    <property type="molecule type" value="Genomic_DNA"/>
</dbReference>
<comment type="caution">
    <text evidence="2">The sequence shown here is derived from an EMBL/GenBank/DDBJ whole genome shotgun (WGS) entry which is preliminary data.</text>
</comment>
<organism evidence="2 3">
    <name type="scientific">Stecheria intestinalis</name>
    <dbReference type="NCBI Taxonomy" id="2606630"/>
    <lineage>
        <taxon>Bacteria</taxon>
        <taxon>Bacillati</taxon>
        <taxon>Bacillota</taxon>
        <taxon>Erysipelotrichia</taxon>
        <taxon>Erysipelotrichales</taxon>
        <taxon>Erysipelotrichaceae</taxon>
        <taxon>Stecheria</taxon>
    </lineage>
</organism>
<reference evidence="2 3" key="1">
    <citation type="submission" date="2019-08" db="EMBL/GenBank/DDBJ databases">
        <title>In-depth cultivation of the pig gut microbiome towards novel bacterial diversity and tailored functional studies.</title>
        <authorList>
            <person name="Wylensek D."/>
            <person name="Hitch T.C.A."/>
            <person name="Clavel T."/>
        </authorList>
    </citation>
    <scope>NUCLEOTIDE SEQUENCE [LARGE SCALE GENOMIC DNA]</scope>
    <source>
        <strain evidence="2 3">Oil+RF-744-GAM-WT-6</strain>
    </source>
</reference>
<name>A0A7X2TGL2_9FIRM</name>
<proteinExistence type="predicted"/>
<evidence type="ECO:0000313" key="3">
    <source>
        <dbReference type="Proteomes" id="UP000461880"/>
    </source>
</evidence>
<feature type="transmembrane region" description="Helical" evidence="1">
    <location>
        <begin position="299"/>
        <end position="316"/>
    </location>
</feature>
<feature type="transmembrane region" description="Helical" evidence="1">
    <location>
        <begin position="132"/>
        <end position="157"/>
    </location>
</feature>
<evidence type="ECO:0000313" key="2">
    <source>
        <dbReference type="EMBL" id="MSS58626.1"/>
    </source>
</evidence>
<feature type="transmembrane region" description="Helical" evidence="1">
    <location>
        <begin position="52"/>
        <end position="73"/>
    </location>
</feature>
<feature type="transmembrane region" description="Helical" evidence="1">
    <location>
        <begin position="94"/>
        <end position="120"/>
    </location>
</feature>
<dbReference type="Proteomes" id="UP000461880">
    <property type="component" value="Unassembled WGS sequence"/>
</dbReference>
<keyword evidence="1" id="KW-0472">Membrane</keyword>
<dbReference type="AlphaFoldDB" id="A0A7X2TGL2"/>
<feature type="transmembrane region" description="Helical" evidence="1">
    <location>
        <begin position="169"/>
        <end position="192"/>
    </location>
</feature>
<feature type="transmembrane region" description="Helical" evidence="1">
    <location>
        <begin position="12"/>
        <end position="32"/>
    </location>
</feature>